<proteinExistence type="predicted"/>
<comment type="caution">
    <text evidence="2">The sequence shown here is derived from an EMBL/GenBank/DDBJ whole genome shotgun (WGS) entry which is preliminary data.</text>
</comment>
<protein>
    <submittedName>
        <fullName evidence="2">Enoyl CoA hydratase domain-containing protein 1</fullName>
    </submittedName>
</protein>
<name>A0A367KN31_RHIST</name>
<sequence>MNAIIQQFADKGQGSIHLDLSFKPGIALLTIDNSSRHNALSGKMMVEFYNAIKHIERNTHDLVALVAMGAGSTSFCAGLDLRFASDFIKTPQDILALNQLMHESIDRLARLPLVTVAVVTGGAIGGGSELLVGFDFVCMSKQTGFVHFVQTRMGVSSPWGGMRRLLQIVGRKKALQWMAGGYRLEANACFEAGLVDILAETDQTSLAQTLLFLKPFLINSNRKVSYEAVRGMKKLVTRQDKTNDWHYENDVFSSTVFSKL</sequence>
<dbReference type="Proteomes" id="UP000253551">
    <property type="component" value="Unassembled WGS sequence"/>
</dbReference>
<dbReference type="GO" id="GO:0016829">
    <property type="term" value="F:lyase activity"/>
    <property type="evidence" value="ECO:0007669"/>
    <property type="project" value="UniProtKB-KW"/>
</dbReference>
<gene>
    <name evidence="2" type="primary">ECHDC1</name>
    <name evidence="2" type="ORF">CU098_000006</name>
</gene>
<evidence type="ECO:0000256" key="1">
    <source>
        <dbReference type="ARBA" id="ARBA00023239"/>
    </source>
</evidence>
<dbReference type="GO" id="GO:0006635">
    <property type="term" value="P:fatty acid beta-oxidation"/>
    <property type="evidence" value="ECO:0007669"/>
    <property type="project" value="TreeGrafter"/>
</dbReference>
<dbReference type="CDD" id="cd06558">
    <property type="entry name" value="crotonase-like"/>
    <property type="match status" value="1"/>
</dbReference>
<dbReference type="GO" id="GO:0005829">
    <property type="term" value="C:cytosol"/>
    <property type="evidence" value="ECO:0007669"/>
    <property type="project" value="TreeGrafter"/>
</dbReference>
<dbReference type="SUPFAM" id="SSF52096">
    <property type="entry name" value="ClpP/crotonase"/>
    <property type="match status" value="1"/>
</dbReference>
<keyword evidence="1" id="KW-0456">Lyase</keyword>
<dbReference type="PANTHER" id="PTHR11941:SF27">
    <property type="entry name" value="ETHYLMALONYL-COA DECARBOXYLASE"/>
    <property type="match status" value="1"/>
</dbReference>
<keyword evidence="3" id="KW-1185">Reference proteome</keyword>
<evidence type="ECO:0000313" key="3">
    <source>
        <dbReference type="Proteomes" id="UP000253551"/>
    </source>
</evidence>
<evidence type="ECO:0000313" key="2">
    <source>
        <dbReference type="EMBL" id="RCI03645.1"/>
    </source>
</evidence>
<accession>A0A367KN31</accession>
<dbReference type="AlphaFoldDB" id="A0A367KN31"/>
<dbReference type="Pfam" id="PF00378">
    <property type="entry name" value="ECH_1"/>
    <property type="match status" value="1"/>
</dbReference>
<reference evidence="2 3" key="1">
    <citation type="journal article" date="2018" name="G3 (Bethesda)">
        <title>Phylogenetic and Phylogenomic Definition of Rhizopus Species.</title>
        <authorList>
            <person name="Gryganskyi A.P."/>
            <person name="Golan J."/>
            <person name="Dolatabadi S."/>
            <person name="Mondo S."/>
            <person name="Robb S."/>
            <person name="Idnurm A."/>
            <person name="Muszewska A."/>
            <person name="Steczkiewicz K."/>
            <person name="Masonjones S."/>
            <person name="Liao H.L."/>
            <person name="Gajdeczka M.T."/>
            <person name="Anike F."/>
            <person name="Vuek A."/>
            <person name="Anishchenko I.M."/>
            <person name="Voigt K."/>
            <person name="de Hoog G.S."/>
            <person name="Smith M.E."/>
            <person name="Heitman J."/>
            <person name="Vilgalys R."/>
            <person name="Stajich J.E."/>
        </authorList>
    </citation>
    <scope>NUCLEOTIDE SEQUENCE [LARGE SCALE GENOMIC DNA]</scope>
    <source>
        <strain evidence="2 3">LSU 92-RS-03</strain>
    </source>
</reference>
<dbReference type="STRING" id="4846.A0A367KN31"/>
<dbReference type="Gene3D" id="3.90.226.10">
    <property type="entry name" value="2-enoyl-CoA Hydratase, Chain A, domain 1"/>
    <property type="match status" value="1"/>
</dbReference>
<organism evidence="2 3">
    <name type="scientific">Rhizopus stolonifer</name>
    <name type="common">Rhizopus nigricans</name>
    <dbReference type="NCBI Taxonomy" id="4846"/>
    <lineage>
        <taxon>Eukaryota</taxon>
        <taxon>Fungi</taxon>
        <taxon>Fungi incertae sedis</taxon>
        <taxon>Mucoromycota</taxon>
        <taxon>Mucoromycotina</taxon>
        <taxon>Mucoromycetes</taxon>
        <taxon>Mucorales</taxon>
        <taxon>Mucorineae</taxon>
        <taxon>Rhizopodaceae</taxon>
        <taxon>Rhizopus</taxon>
    </lineage>
</organism>
<dbReference type="EMBL" id="PJQM01000945">
    <property type="protein sequence ID" value="RCI03645.1"/>
    <property type="molecule type" value="Genomic_DNA"/>
</dbReference>
<dbReference type="InterPro" id="IPR029045">
    <property type="entry name" value="ClpP/crotonase-like_dom_sf"/>
</dbReference>
<dbReference type="InterPro" id="IPR001753">
    <property type="entry name" value="Enoyl-CoA_hydra/iso"/>
</dbReference>
<dbReference type="OrthoDB" id="410701at2759"/>
<dbReference type="PANTHER" id="PTHR11941">
    <property type="entry name" value="ENOYL-COA HYDRATASE-RELATED"/>
    <property type="match status" value="1"/>
</dbReference>